<dbReference type="EMBL" id="CAAALY010247992">
    <property type="protein sequence ID" value="VEL34596.1"/>
    <property type="molecule type" value="Genomic_DNA"/>
</dbReference>
<accession>A0A3S5FFX6</accession>
<protein>
    <submittedName>
        <fullName evidence="2">Uncharacterized protein</fullName>
    </submittedName>
</protein>
<evidence type="ECO:0000313" key="2">
    <source>
        <dbReference type="EMBL" id="VEL34596.1"/>
    </source>
</evidence>
<evidence type="ECO:0000313" key="3">
    <source>
        <dbReference type="Proteomes" id="UP000784294"/>
    </source>
</evidence>
<name>A0A3S5FFX6_9PLAT</name>
<dbReference type="AlphaFoldDB" id="A0A3S5FFX6"/>
<keyword evidence="3" id="KW-1185">Reference proteome</keyword>
<feature type="region of interest" description="Disordered" evidence="1">
    <location>
        <begin position="65"/>
        <end position="97"/>
    </location>
</feature>
<dbReference type="Proteomes" id="UP000784294">
    <property type="component" value="Unassembled WGS sequence"/>
</dbReference>
<sequence>MSVSLFLCPNTPGYTYAQGFITNSEANRFTSLLVLLVLSSLERTCGSDPVSCLPRLRCALQRYSDSGSRVGGRSGSQAGGPASSPCSRDSPVTPSRLRPYRPRRWLILGPSNQTPLTWPHTAPHTCTNTFTLAYTPMHKRTHTYSRADDYRNLLRPRLRSLHPGVVSRLPDLVCGHLRVFRPLLCPYAYLMLAGLGQIQLTEEVRTSGTEGTGRQGSTVVSCANLATPVDVCRLRHVKYSSWLLERDCLNLEYHLNVII</sequence>
<feature type="compositionally biased region" description="Gly residues" evidence="1">
    <location>
        <begin position="69"/>
        <end position="78"/>
    </location>
</feature>
<proteinExistence type="predicted"/>
<gene>
    <name evidence="2" type="ORF">PXEA_LOCUS28036</name>
</gene>
<organism evidence="2 3">
    <name type="scientific">Protopolystoma xenopodis</name>
    <dbReference type="NCBI Taxonomy" id="117903"/>
    <lineage>
        <taxon>Eukaryota</taxon>
        <taxon>Metazoa</taxon>
        <taxon>Spiralia</taxon>
        <taxon>Lophotrochozoa</taxon>
        <taxon>Platyhelminthes</taxon>
        <taxon>Monogenea</taxon>
        <taxon>Polyopisthocotylea</taxon>
        <taxon>Polystomatidea</taxon>
        <taxon>Polystomatidae</taxon>
        <taxon>Protopolystoma</taxon>
    </lineage>
</organism>
<comment type="caution">
    <text evidence="2">The sequence shown here is derived from an EMBL/GenBank/DDBJ whole genome shotgun (WGS) entry which is preliminary data.</text>
</comment>
<reference evidence="2" key="1">
    <citation type="submission" date="2018-11" db="EMBL/GenBank/DDBJ databases">
        <authorList>
            <consortium name="Pathogen Informatics"/>
        </authorList>
    </citation>
    <scope>NUCLEOTIDE SEQUENCE</scope>
</reference>
<evidence type="ECO:0000256" key="1">
    <source>
        <dbReference type="SAM" id="MobiDB-lite"/>
    </source>
</evidence>